<protein>
    <recommendedName>
        <fullName evidence="4">Cytochrome B</fullName>
    </recommendedName>
</protein>
<organism evidence="2 3">
    <name type="scientific">Chitinophaga oryziterrae</name>
    <dbReference type="NCBI Taxonomy" id="1031224"/>
    <lineage>
        <taxon>Bacteria</taxon>
        <taxon>Pseudomonadati</taxon>
        <taxon>Bacteroidota</taxon>
        <taxon>Chitinophagia</taxon>
        <taxon>Chitinophagales</taxon>
        <taxon>Chitinophagaceae</taxon>
        <taxon>Chitinophaga</taxon>
    </lineage>
</organism>
<proteinExistence type="predicted"/>
<feature type="transmembrane region" description="Helical" evidence="1">
    <location>
        <begin position="6"/>
        <end position="25"/>
    </location>
</feature>
<evidence type="ECO:0000256" key="1">
    <source>
        <dbReference type="SAM" id="Phobius"/>
    </source>
</evidence>
<comment type="caution">
    <text evidence="2">The sequence shown here is derived from an EMBL/GenBank/DDBJ whole genome shotgun (WGS) entry which is preliminary data.</text>
</comment>
<evidence type="ECO:0000313" key="2">
    <source>
        <dbReference type="EMBL" id="MVT39374.1"/>
    </source>
</evidence>
<keyword evidence="1" id="KW-1133">Transmembrane helix</keyword>
<dbReference type="EMBL" id="WRXO01000001">
    <property type="protein sequence ID" value="MVT39374.1"/>
    <property type="molecule type" value="Genomic_DNA"/>
</dbReference>
<dbReference type="OrthoDB" id="329514at2"/>
<accession>A0A6N8J365</accession>
<sequence>MHNTLLLIHSLLRWAILLAGIWAVLRAFMGVSGKTPFTGADKKAGLFYMIFFDLQLVVGLVLYFVTSPVVQTALQNMKFAMKDSVLRFYAVEHITMAVIAFVLVHIGYSKVKKASTDAQKHKTALIFFGIALILVFLLVPWPFRMAGAGRGWL</sequence>
<evidence type="ECO:0000313" key="3">
    <source>
        <dbReference type="Proteomes" id="UP000468388"/>
    </source>
</evidence>
<keyword evidence="3" id="KW-1185">Reference proteome</keyword>
<gene>
    <name evidence="2" type="ORF">GO495_02145</name>
</gene>
<dbReference type="RefSeq" id="WP_157298054.1">
    <property type="nucleotide sequence ID" value="NZ_BAAAZB010000005.1"/>
</dbReference>
<name>A0A6N8J365_9BACT</name>
<feature type="transmembrane region" description="Helical" evidence="1">
    <location>
        <begin position="124"/>
        <end position="143"/>
    </location>
</feature>
<dbReference type="AlphaFoldDB" id="A0A6N8J365"/>
<keyword evidence="1" id="KW-0812">Transmembrane</keyword>
<reference evidence="2 3" key="1">
    <citation type="submission" date="2019-12" db="EMBL/GenBank/DDBJ databases">
        <title>The draft genomic sequence of strain Chitinophaga oryziterrae JCM 16595.</title>
        <authorList>
            <person name="Zhang X."/>
        </authorList>
    </citation>
    <scope>NUCLEOTIDE SEQUENCE [LARGE SCALE GENOMIC DNA]</scope>
    <source>
        <strain evidence="2 3">JCM 16595</strain>
    </source>
</reference>
<feature type="transmembrane region" description="Helical" evidence="1">
    <location>
        <begin position="46"/>
        <end position="66"/>
    </location>
</feature>
<evidence type="ECO:0008006" key="4">
    <source>
        <dbReference type="Google" id="ProtNLM"/>
    </source>
</evidence>
<dbReference type="Proteomes" id="UP000468388">
    <property type="component" value="Unassembled WGS sequence"/>
</dbReference>
<keyword evidence="1" id="KW-0472">Membrane</keyword>
<feature type="transmembrane region" description="Helical" evidence="1">
    <location>
        <begin position="86"/>
        <end position="104"/>
    </location>
</feature>